<keyword evidence="3" id="KW-1185">Reference proteome</keyword>
<name>A0A1S1LYS2_MYCCH</name>
<gene>
    <name evidence="2" type="ORF">BKG84_29795</name>
</gene>
<evidence type="ECO:0000313" key="2">
    <source>
        <dbReference type="EMBL" id="OHU64680.1"/>
    </source>
</evidence>
<feature type="non-terminal residue" evidence="2">
    <location>
        <position position="1"/>
    </location>
</feature>
<comment type="caution">
    <text evidence="2">The sequence shown here is derived from an EMBL/GenBank/DDBJ whole genome shotgun (WGS) entry which is preliminary data.</text>
</comment>
<reference evidence="2 3" key="1">
    <citation type="submission" date="2016-10" db="EMBL/GenBank/DDBJ databases">
        <title>Evaluation of Human, Veterinary and Environmental Mycobacterium chelonae Isolates by Core Genome Phylogenomic Analysis, Targeted Gene Comparison, and Anti-microbial Susceptibility Patterns: A Tale of Mistaken Identities.</title>
        <authorList>
            <person name="Fogelson S.B."/>
            <person name="Camus A.C."/>
            <person name="Lorenz W."/>
            <person name="Vasireddy R."/>
            <person name="Vasireddy S."/>
            <person name="Smith T."/>
            <person name="Brown-Elliott B.A."/>
            <person name="Wallace R.J.Jr."/>
            <person name="Hasan N.A."/>
            <person name="Reischl U."/>
            <person name="Sanchez S."/>
        </authorList>
    </citation>
    <scope>NUCLEOTIDE SEQUENCE [LARGE SCALE GENOMIC DNA]</scope>
    <source>
        <strain evidence="2 3">15518</strain>
    </source>
</reference>
<organism evidence="2 3">
    <name type="scientific">Mycobacteroides chelonae</name>
    <name type="common">Mycobacterium chelonae</name>
    <dbReference type="NCBI Taxonomy" id="1774"/>
    <lineage>
        <taxon>Bacteria</taxon>
        <taxon>Bacillati</taxon>
        <taxon>Actinomycetota</taxon>
        <taxon>Actinomycetes</taxon>
        <taxon>Mycobacteriales</taxon>
        <taxon>Mycobacteriaceae</taxon>
        <taxon>Mycobacteroides</taxon>
    </lineage>
</organism>
<feature type="compositionally biased region" description="Basic and acidic residues" evidence="1">
    <location>
        <begin position="74"/>
        <end position="85"/>
    </location>
</feature>
<dbReference type="SUPFAM" id="SSF50969">
    <property type="entry name" value="YVTN repeat-like/Quinoprotein amine dehydrogenase"/>
    <property type="match status" value="1"/>
</dbReference>
<dbReference type="InterPro" id="IPR017549">
    <property type="entry name" value="APMV_L690"/>
</dbReference>
<dbReference type="AlphaFoldDB" id="A0A1S1LYS2"/>
<feature type="region of interest" description="Disordered" evidence="1">
    <location>
        <begin position="60"/>
        <end position="85"/>
    </location>
</feature>
<accession>A0A1S1LYS2</accession>
<feature type="region of interest" description="Disordered" evidence="1">
    <location>
        <begin position="1"/>
        <end position="30"/>
    </location>
</feature>
<proteinExistence type="predicted"/>
<dbReference type="Proteomes" id="UP000179441">
    <property type="component" value="Unassembled WGS sequence"/>
</dbReference>
<feature type="non-terminal residue" evidence="2">
    <location>
        <position position="154"/>
    </location>
</feature>
<protein>
    <submittedName>
        <fullName evidence="2">TIGR03118 family protein</fullName>
    </submittedName>
</protein>
<feature type="compositionally biased region" description="Acidic residues" evidence="1">
    <location>
        <begin position="60"/>
        <end position="70"/>
    </location>
</feature>
<dbReference type="RefSeq" id="WP_070953085.1">
    <property type="nucleotide sequence ID" value="NZ_MLIS01000595.1"/>
</dbReference>
<evidence type="ECO:0000256" key="1">
    <source>
        <dbReference type="SAM" id="MobiDB-lite"/>
    </source>
</evidence>
<dbReference type="EMBL" id="MLIS01000595">
    <property type="protein sequence ID" value="OHU64680.1"/>
    <property type="molecule type" value="Genomic_DNA"/>
</dbReference>
<dbReference type="InterPro" id="IPR011044">
    <property type="entry name" value="Quino_amine_DH_bsu"/>
</dbReference>
<evidence type="ECO:0000313" key="3">
    <source>
        <dbReference type="Proteomes" id="UP000179441"/>
    </source>
</evidence>
<dbReference type="NCBIfam" id="TIGR03118">
    <property type="entry name" value="PEPCTERM_chp_1"/>
    <property type="match status" value="1"/>
</dbReference>
<sequence>EGFVNPFATGDPINPADPSGAKKLKPGDPSPFNITTLGERVFVTYATTKGALGDRTVFDANEEDSLDADQEGASGDRPDKGKLAEFDGNGNLVRIFEDEGRFNAPWGVALAPNDFGALSGSLLVGNFGGAGRILAFNPDTGKFIDYLRLQDGDP</sequence>